<feature type="compositionally biased region" description="Basic and acidic residues" evidence="1">
    <location>
        <begin position="262"/>
        <end position="271"/>
    </location>
</feature>
<feature type="compositionally biased region" description="Basic and acidic residues" evidence="1">
    <location>
        <begin position="112"/>
        <end position="121"/>
    </location>
</feature>
<dbReference type="AlphaFoldDB" id="A0AB38FFD6"/>
<feature type="compositionally biased region" description="Basic residues" evidence="1">
    <location>
        <begin position="362"/>
        <end position="376"/>
    </location>
</feature>
<accession>A0AB38FFD6</accession>
<feature type="compositionally biased region" description="Gly residues" evidence="1">
    <location>
        <begin position="487"/>
        <end position="498"/>
    </location>
</feature>
<feature type="region of interest" description="Disordered" evidence="1">
    <location>
        <begin position="1"/>
        <end position="76"/>
    </location>
</feature>
<name>A0AB38FFD6_RHOWR</name>
<dbReference type="EMBL" id="UAUI01000013">
    <property type="protein sequence ID" value="SPZ40334.1"/>
    <property type="molecule type" value="Genomic_DNA"/>
</dbReference>
<sequence length="498" mass="53045">MLGPLPPQGGGGYNRGFRATDGGSRIGPRYGRSGEAPRLSEASHRGALPGAGKAARGRGCEPRTDRRHRHGLPVPRRGAIAAGPVALGGVRVRHRRRVPGGPGLGPGGSLRSEGRAGRQDVHGAGQLPRRSGGLRPRGLRHLAARGAGDGSPAATPPRDELGDVRTCRHRSAVGARPPGRSLHRAVRHRLRGAGGRHATGRPRGVLHHRQRHERRVRPRGLQLRPERTRDHGGHRVLVVAGVHSPRHAGAAQRRVRTGAGGRGDRHGDPRGVRGVQPPARTGPGRPVQGILRRCGRHGVGRRRGDGRVGTAVRRRAQGSPDTGCHPWQRGEPGRRQQRPDRPEQAGSGAGDRAGAGQCGTRPGRRRRGRGARHRHEAGRSDRGVRPAGRLRPRPPGRPAPVARLGEVESRAHPGRRGRRRGDQDDHGDAVRRPAEDLARRPADPARRLVRGCSVPAHREPGVAGVRSAPAGGGLVVRHQRHQRTRRPGGGPTGRATGG</sequence>
<dbReference type="Proteomes" id="UP000251211">
    <property type="component" value="Unassembled WGS sequence"/>
</dbReference>
<feature type="compositionally biased region" description="Basic residues" evidence="1">
    <location>
        <begin position="198"/>
        <end position="216"/>
    </location>
</feature>
<gene>
    <name evidence="2" type="ORF">NCTC13229_03811</name>
</gene>
<feature type="compositionally biased region" description="Basic residues" evidence="1">
    <location>
        <begin position="477"/>
        <end position="486"/>
    </location>
</feature>
<protein>
    <recommendedName>
        <fullName evidence="4">LigA</fullName>
    </recommendedName>
</protein>
<feature type="region of interest" description="Disordered" evidence="1">
    <location>
        <begin position="194"/>
        <end position="216"/>
    </location>
</feature>
<feature type="compositionally biased region" description="Gly residues" evidence="1">
    <location>
        <begin position="347"/>
        <end position="357"/>
    </location>
</feature>
<reference evidence="2 3" key="1">
    <citation type="submission" date="2018-06" db="EMBL/GenBank/DDBJ databases">
        <authorList>
            <consortium name="Pathogen Informatics"/>
            <person name="Doyle S."/>
        </authorList>
    </citation>
    <scope>NUCLEOTIDE SEQUENCE [LARGE SCALE GENOMIC DNA]</scope>
    <source>
        <strain evidence="2 3">NCTC13229</strain>
    </source>
</reference>
<evidence type="ECO:0000313" key="3">
    <source>
        <dbReference type="Proteomes" id="UP000251211"/>
    </source>
</evidence>
<comment type="caution">
    <text evidence="2">The sequence shown here is derived from an EMBL/GenBank/DDBJ whole genome shotgun (WGS) entry which is preliminary data.</text>
</comment>
<feature type="region of interest" description="Disordered" evidence="1">
    <location>
        <begin position="243"/>
        <end position="498"/>
    </location>
</feature>
<organism evidence="2 3">
    <name type="scientific">Rhodococcus wratislaviensis</name>
    <name type="common">Tsukamurella wratislaviensis</name>
    <dbReference type="NCBI Taxonomy" id="44752"/>
    <lineage>
        <taxon>Bacteria</taxon>
        <taxon>Bacillati</taxon>
        <taxon>Actinomycetota</taxon>
        <taxon>Actinomycetes</taxon>
        <taxon>Mycobacteriales</taxon>
        <taxon>Nocardiaceae</taxon>
        <taxon>Rhodococcus</taxon>
    </lineage>
</organism>
<evidence type="ECO:0000256" key="1">
    <source>
        <dbReference type="SAM" id="MobiDB-lite"/>
    </source>
</evidence>
<feature type="region of interest" description="Disordered" evidence="1">
    <location>
        <begin position="91"/>
        <end position="136"/>
    </location>
</feature>
<feature type="region of interest" description="Disordered" evidence="1">
    <location>
        <begin position="143"/>
        <end position="162"/>
    </location>
</feature>
<feature type="compositionally biased region" description="Basic and acidic residues" evidence="1">
    <location>
        <begin position="420"/>
        <end position="446"/>
    </location>
</feature>
<feature type="compositionally biased region" description="Basic and acidic residues" evidence="1">
    <location>
        <begin position="331"/>
        <end position="343"/>
    </location>
</feature>
<proteinExistence type="predicted"/>
<evidence type="ECO:0000313" key="2">
    <source>
        <dbReference type="EMBL" id="SPZ40334.1"/>
    </source>
</evidence>
<evidence type="ECO:0008006" key="4">
    <source>
        <dbReference type="Google" id="ProtNLM"/>
    </source>
</evidence>